<comment type="caution">
    <text evidence="2">The sequence shown here is derived from an EMBL/GenBank/DDBJ whole genome shotgun (WGS) entry which is preliminary data.</text>
</comment>
<sequence length="40" mass="4389">MKAISPLCIAMVLLALSSLFHVSSTETVHGNSLKLYYVHN</sequence>
<keyword evidence="3" id="KW-1185">Reference proteome</keyword>
<proteinExistence type="predicted"/>
<dbReference type="AlphaFoldDB" id="A0A835E326"/>
<gene>
    <name evidence="2" type="ORF">HU200_057120</name>
</gene>
<dbReference type="Proteomes" id="UP000636709">
    <property type="component" value="Unassembled WGS sequence"/>
</dbReference>
<reference evidence="2" key="1">
    <citation type="submission" date="2020-07" db="EMBL/GenBank/DDBJ databases">
        <title>Genome sequence and genetic diversity analysis of an under-domesticated orphan crop, white fonio (Digitaria exilis).</title>
        <authorList>
            <person name="Bennetzen J.L."/>
            <person name="Chen S."/>
            <person name="Ma X."/>
            <person name="Wang X."/>
            <person name="Yssel A.E.J."/>
            <person name="Chaluvadi S.R."/>
            <person name="Johnson M."/>
            <person name="Gangashetty P."/>
            <person name="Hamidou F."/>
            <person name="Sanogo M.D."/>
            <person name="Zwaenepoel A."/>
            <person name="Wallace J."/>
            <person name="Van De Peer Y."/>
            <person name="Van Deynze A."/>
        </authorList>
    </citation>
    <scope>NUCLEOTIDE SEQUENCE</scope>
    <source>
        <tissue evidence="2">Leaves</tissue>
    </source>
</reference>
<protein>
    <submittedName>
        <fullName evidence="2">Uncharacterized protein</fullName>
    </submittedName>
</protein>
<evidence type="ECO:0000313" key="2">
    <source>
        <dbReference type="EMBL" id="KAF8661027.1"/>
    </source>
</evidence>
<keyword evidence="1" id="KW-0732">Signal</keyword>
<feature type="signal peptide" evidence="1">
    <location>
        <begin position="1"/>
        <end position="25"/>
    </location>
</feature>
<evidence type="ECO:0000313" key="3">
    <source>
        <dbReference type="Proteomes" id="UP000636709"/>
    </source>
</evidence>
<dbReference type="OrthoDB" id="681618at2759"/>
<name>A0A835E326_9POAL</name>
<organism evidence="2 3">
    <name type="scientific">Digitaria exilis</name>
    <dbReference type="NCBI Taxonomy" id="1010633"/>
    <lineage>
        <taxon>Eukaryota</taxon>
        <taxon>Viridiplantae</taxon>
        <taxon>Streptophyta</taxon>
        <taxon>Embryophyta</taxon>
        <taxon>Tracheophyta</taxon>
        <taxon>Spermatophyta</taxon>
        <taxon>Magnoliopsida</taxon>
        <taxon>Liliopsida</taxon>
        <taxon>Poales</taxon>
        <taxon>Poaceae</taxon>
        <taxon>PACMAD clade</taxon>
        <taxon>Panicoideae</taxon>
        <taxon>Panicodae</taxon>
        <taxon>Paniceae</taxon>
        <taxon>Anthephorinae</taxon>
        <taxon>Digitaria</taxon>
    </lineage>
</organism>
<feature type="chain" id="PRO_5032974800" evidence="1">
    <location>
        <begin position="26"/>
        <end position="40"/>
    </location>
</feature>
<accession>A0A835E326</accession>
<dbReference type="EMBL" id="JACEFO010002416">
    <property type="protein sequence ID" value="KAF8661027.1"/>
    <property type="molecule type" value="Genomic_DNA"/>
</dbReference>
<evidence type="ECO:0000256" key="1">
    <source>
        <dbReference type="SAM" id="SignalP"/>
    </source>
</evidence>